<dbReference type="GO" id="GO:0097347">
    <property type="term" value="C:TAM protein secretion complex"/>
    <property type="evidence" value="ECO:0007669"/>
    <property type="project" value="TreeGrafter"/>
</dbReference>
<keyword evidence="3" id="KW-1133">Transmembrane helix</keyword>
<dbReference type="PANTHER" id="PTHR36985">
    <property type="entry name" value="TRANSLOCATION AND ASSEMBLY MODULE SUBUNIT TAMB"/>
    <property type="match status" value="1"/>
</dbReference>
<accession>A0A239PUW5</accession>
<dbReference type="InterPro" id="IPR007452">
    <property type="entry name" value="TamB_C"/>
</dbReference>
<dbReference type="AlphaFoldDB" id="A0A239PUW5"/>
<dbReference type="Pfam" id="PF04357">
    <property type="entry name" value="TamB"/>
    <property type="match status" value="1"/>
</dbReference>
<evidence type="ECO:0000259" key="5">
    <source>
        <dbReference type="Pfam" id="PF04357"/>
    </source>
</evidence>
<keyword evidence="7" id="KW-1185">Reference proteome</keyword>
<name>A0A239PUW5_9PROT</name>
<evidence type="ECO:0000313" key="7">
    <source>
        <dbReference type="Proteomes" id="UP000198346"/>
    </source>
</evidence>
<dbReference type="RefSeq" id="WP_089412469.1">
    <property type="nucleotide sequence ID" value="NZ_FZQA01000004.1"/>
</dbReference>
<evidence type="ECO:0000256" key="1">
    <source>
        <dbReference type="ARBA" id="ARBA00004167"/>
    </source>
</evidence>
<dbReference type="PANTHER" id="PTHR36985:SF1">
    <property type="entry name" value="TRANSLOCATION AND ASSEMBLY MODULE SUBUNIT TAMB"/>
    <property type="match status" value="1"/>
</dbReference>
<evidence type="ECO:0000256" key="4">
    <source>
        <dbReference type="ARBA" id="ARBA00023136"/>
    </source>
</evidence>
<comment type="subcellular location">
    <subcellularLocation>
        <location evidence="1">Membrane</location>
        <topology evidence="1">Single-pass membrane protein</topology>
    </subcellularLocation>
</comment>
<proteinExistence type="predicted"/>
<dbReference type="GO" id="GO:0005886">
    <property type="term" value="C:plasma membrane"/>
    <property type="evidence" value="ECO:0007669"/>
    <property type="project" value="InterPro"/>
</dbReference>
<reference evidence="6 7" key="1">
    <citation type="submission" date="2017-07" db="EMBL/GenBank/DDBJ databases">
        <authorList>
            <person name="Sun Z.S."/>
            <person name="Albrecht U."/>
            <person name="Echele G."/>
            <person name="Lee C.C."/>
        </authorList>
    </citation>
    <scope>NUCLEOTIDE SEQUENCE [LARGE SCALE GENOMIC DNA]</scope>
    <source>
        <strain evidence="6 7">CGMCC 1.12710</strain>
    </source>
</reference>
<gene>
    <name evidence="6" type="ORF">SAMN06297382_1995</name>
</gene>
<dbReference type="GO" id="GO:0009306">
    <property type="term" value="P:protein secretion"/>
    <property type="evidence" value="ECO:0007669"/>
    <property type="project" value="InterPro"/>
</dbReference>
<organism evidence="6 7">
    <name type="scientific">Amphiplicatus metriothermophilus</name>
    <dbReference type="NCBI Taxonomy" id="1519374"/>
    <lineage>
        <taxon>Bacteria</taxon>
        <taxon>Pseudomonadati</taxon>
        <taxon>Pseudomonadota</taxon>
        <taxon>Alphaproteobacteria</taxon>
        <taxon>Parvularculales</taxon>
        <taxon>Parvularculaceae</taxon>
        <taxon>Amphiplicatus</taxon>
    </lineage>
</organism>
<evidence type="ECO:0000313" key="6">
    <source>
        <dbReference type="EMBL" id="SNT74091.1"/>
    </source>
</evidence>
<dbReference type="EMBL" id="FZQA01000004">
    <property type="protein sequence ID" value="SNT74091.1"/>
    <property type="molecule type" value="Genomic_DNA"/>
</dbReference>
<evidence type="ECO:0000256" key="2">
    <source>
        <dbReference type="ARBA" id="ARBA00022692"/>
    </source>
</evidence>
<dbReference type="Proteomes" id="UP000198346">
    <property type="component" value="Unassembled WGS sequence"/>
</dbReference>
<keyword evidence="4" id="KW-0472">Membrane</keyword>
<evidence type="ECO:0000256" key="3">
    <source>
        <dbReference type="ARBA" id="ARBA00022989"/>
    </source>
</evidence>
<feature type="domain" description="Translocation and assembly module TamB C-terminal" evidence="5">
    <location>
        <begin position="928"/>
        <end position="1265"/>
    </location>
</feature>
<dbReference type="OrthoDB" id="7784409at2"/>
<protein>
    <submittedName>
        <fullName evidence="6">Autotransporter translocation and assembly factor TamB</fullName>
    </submittedName>
</protein>
<sequence>MRRALVITLILAFAAILVAALAWAALFRTAPGRELVLTLIERELGDALGGEVEIRALDGAPPGFIVLHDLRAHVDGEPLLTAARIEFDWRPFALLSRRVHAVRLHVEGLQLLRAPPARKRGDEEPRAPPWPPRFPYVAVDAFSLVDARVEETVAGRPLRLDGEGALDMGGAAIKAQLRLSSRNDTDLVDLALDFDPAAGRLFLDLVAASQADGAVAALVGLDGPLFLEAKADAPVAVFELSIDGSLGGYGDIMARLGGDLSAMSSARAEATLAFGPKLAALAREAGPRIDLAATLREERDRTILAIERLDSAAGGLFGEIRWTVRRGRLAAIEADLDASLAGDYRSALQRWLGPRISLAISGEPRGDQYALKGAARGTAWSVDIEEGRTDLREIFAGRIDIAFEEDQMRPSPFDRNGTASARVFVSQERIEAENMRLRLGASSFDGEGAIDLSADAFELAGAGALTPDLAETLVEGLALPKAAPFQLEARGAFDRFEARLETDAPPASYRGETLPAATLAFNFAGLPRLPSGDFTATRLDGRGRAEIQLRSSLDGRISAPRVLILGEAFRLGGNGSYDPARAHVALNLSYEGGAGATPWPGLALEGAFAISGRMDLDGAGALTLDAPRLDVNGIETRNLAAAANGTLSAFAFSITADRIAGLPAGEIAALSFDGEVDLEDGAQATLARFEAQVGGFPAMLDQPARLSFGEGVEISGLRAQIGRDGRLAFDGAFSQTRWRARLALEAAPIRPISSVVTASLDLDTRRDGPAVGDFLLRSRLTESESAAFRGTLDWDGERLRLVNAEPADAIDFDLAIPMKLRRTPELSVSLDGALAGSAGYSGPAQAVALFLPTALHSLEGALELRASLAGTLVQPELAGVLTLTDGAYTEFATGLSLTGVNARAEARPAEGGSRVVFSATARGPAQDADTIAYEGEAYIGENARIESALTLNDARLAAGPVSQARASGKLAIAGPIEAVALSGEIALARLEAELAAPETTGLVEIEVVRVGDESQDAGGAAPSPRPSVSFDVTARADDKIFVRGRGLESEWRANVRLLGDADAPLILGDLGLRRGHIDFSGRRFDITRGEVVFDRLAPNDPVLNIRAEYETGEGVIAAIEIGGRASAPSVSLTSTPQLPSEDVMALVLFGKPATELSAIESLQMAQALAQLSGVAGLGGPGVVGAARRALGLDMLNVDFDSETGVGSLAVGKYVANGLFVSATQDARGENGAVRVQYEITDSITVETELKQNGEQTVSANWKRDF</sequence>
<keyword evidence="2" id="KW-0812">Transmembrane</keyword>